<reference evidence="8" key="1">
    <citation type="journal article" date="2019" name="Int. J. Syst. Evol. Microbiol.">
        <title>The Global Catalogue of Microorganisms (GCM) 10K type strain sequencing project: providing services to taxonomists for standard genome sequencing and annotation.</title>
        <authorList>
            <consortium name="The Broad Institute Genomics Platform"/>
            <consortium name="The Broad Institute Genome Sequencing Center for Infectious Disease"/>
            <person name="Wu L."/>
            <person name="Ma J."/>
        </authorList>
    </citation>
    <scope>NUCLEOTIDE SEQUENCE [LARGE SCALE GENOMIC DNA]</scope>
    <source>
        <strain evidence="8">CGMCC 4.7277</strain>
    </source>
</reference>
<comment type="caution">
    <text evidence="7">The sequence shown here is derived from an EMBL/GenBank/DDBJ whole genome shotgun (WGS) entry which is preliminary data.</text>
</comment>
<evidence type="ECO:0000256" key="3">
    <source>
        <dbReference type="ARBA" id="ARBA00022296"/>
    </source>
</evidence>
<organism evidence="7 8">
    <name type="scientific">Polaromonas jejuensis</name>
    <dbReference type="NCBI Taxonomy" id="457502"/>
    <lineage>
        <taxon>Bacteria</taxon>
        <taxon>Pseudomonadati</taxon>
        <taxon>Pseudomonadota</taxon>
        <taxon>Betaproteobacteria</taxon>
        <taxon>Burkholderiales</taxon>
        <taxon>Comamonadaceae</taxon>
        <taxon>Polaromonas</taxon>
    </lineage>
</organism>
<dbReference type="InterPro" id="IPR007476">
    <property type="entry name" value="RdgC"/>
</dbReference>
<evidence type="ECO:0000256" key="6">
    <source>
        <dbReference type="SAM" id="MobiDB-lite"/>
    </source>
</evidence>
<feature type="region of interest" description="Disordered" evidence="6">
    <location>
        <begin position="304"/>
        <end position="330"/>
    </location>
</feature>
<comment type="similarity">
    <text evidence="2">Belongs to the RdgC family.</text>
</comment>
<dbReference type="EMBL" id="JBHSMX010000066">
    <property type="protein sequence ID" value="MFC5523762.1"/>
    <property type="molecule type" value="Genomic_DNA"/>
</dbReference>
<comment type="subcellular location">
    <subcellularLocation>
        <location evidence="1">Cytoplasm</location>
        <location evidence="1">Nucleoid</location>
    </subcellularLocation>
</comment>
<evidence type="ECO:0000313" key="7">
    <source>
        <dbReference type="EMBL" id="MFC5523762.1"/>
    </source>
</evidence>
<accession>A0ABW0QHX3</accession>
<keyword evidence="4" id="KW-0963">Cytoplasm</keyword>
<keyword evidence="5" id="KW-0233">DNA recombination</keyword>
<evidence type="ECO:0000256" key="2">
    <source>
        <dbReference type="ARBA" id="ARBA00008657"/>
    </source>
</evidence>
<proteinExistence type="inferred from homology"/>
<keyword evidence="8" id="KW-1185">Reference proteome</keyword>
<dbReference type="RefSeq" id="WP_068834844.1">
    <property type="nucleotide sequence ID" value="NZ_JBHSMX010000066.1"/>
</dbReference>
<evidence type="ECO:0000256" key="4">
    <source>
        <dbReference type="ARBA" id="ARBA00022490"/>
    </source>
</evidence>
<protein>
    <recommendedName>
        <fullName evidence="3">Recombination-associated protein RdgC</fullName>
    </recommendedName>
</protein>
<dbReference type="NCBIfam" id="NF001463">
    <property type="entry name" value="PRK00321.1-4"/>
    <property type="match status" value="1"/>
</dbReference>
<gene>
    <name evidence="7" type="ORF">ACFPP7_22995</name>
</gene>
<name>A0ABW0QHX3_9BURK</name>
<evidence type="ECO:0000256" key="1">
    <source>
        <dbReference type="ARBA" id="ARBA00004453"/>
    </source>
</evidence>
<evidence type="ECO:0000256" key="5">
    <source>
        <dbReference type="ARBA" id="ARBA00023172"/>
    </source>
</evidence>
<dbReference type="PANTHER" id="PTHR38103">
    <property type="entry name" value="RECOMBINATION-ASSOCIATED PROTEIN RDGC"/>
    <property type="match status" value="1"/>
</dbReference>
<sequence length="330" mass="35820">MFKSATFFRIANDFVLPPLEALEEALQAAPFMPCGATQPESNGWVPPRGNKSTVLAEAVGRQLILRLCTERRPLPSSAIKAAVEERIERYKQETGNERVGSKIKKEFKEEAILDLLPRAFTKRSSTTLWIDPVNKFLVVDSGSLTGADKVVSYLVEALGEIPNAGPGIMVKPVQTMMSAAASMAHWLASREAPVGFTVDRDCELKMPDDQKSAVRYSRHTLEIDEVAQHIASGKVPTQLAMTWNDRVSFVLTDLSQVRKIKLLDVVLDGVQEKGKDDDGFDTDAAIVTGELSALIPDLLEALGGEQPADASLPPPEATTTAKPAPELADA</sequence>
<dbReference type="NCBIfam" id="NF001464">
    <property type="entry name" value="PRK00321.1-5"/>
    <property type="match status" value="1"/>
</dbReference>
<dbReference type="Proteomes" id="UP001596084">
    <property type="component" value="Unassembled WGS sequence"/>
</dbReference>
<dbReference type="PANTHER" id="PTHR38103:SF1">
    <property type="entry name" value="RECOMBINATION-ASSOCIATED PROTEIN RDGC"/>
    <property type="match status" value="1"/>
</dbReference>
<evidence type="ECO:0000313" key="8">
    <source>
        <dbReference type="Proteomes" id="UP001596084"/>
    </source>
</evidence>
<feature type="compositionally biased region" description="Low complexity" evidence="6">
    <location>
        <begin position="317"/>
        <end position="330"/>
    </location>
</feature>
<dbReference type="Pfam" id="PF04381">
    <property type="entry name" value="RdgC"/>
    <property type="match status" value="1"/>
</dbReference>